<feature type="chain" id="PRO_5046358928" evidence="10">
    <location>
        <begin position="29"/>
        <end position="918"/>
    </location>
</feature>
<dbReference type="InterPro" id="IPR039426">
    <property type="entry name" value="TonB-dep_rcpt-like"/>
</dbReference>
<reference evidence="14" key="1">
    <citation type="journal article" date="2019" name="Int. J. Syst. Evol. Microbiol.">
        <title>The Global Catalogue of Microorganisms (GCM) 10K type strain sequencing project: providing services to taxonomists for standard genome sequencing and annotation.</title>
        <authorList>
            <consortium name="The Broad Institute Genomics Platform"/>
            <consortium name="The Broad Institute Genome Sequencing Center for Infectious Disease"/>
            <person name="Wu L."/>
            <person name="Ma J."/>
        </authorList>
    </citation>
    <scope>NUCLEOTIDE SEQUENCE [LARGE SCALE GENOMIC DNA]</scope>
    <source>
        <strain evidence="14">KCTC 62164</strain>
    </source>
</reference>
<evidence type="ECO:0000256" key="3">
    <source>
        <dbReference type="ARBA" id="ARBA00022452"/>
    </source>
</evidence>
<comment type="caution">
    <text evidence="13">The sequence shown here is derived from an EMBL/GenBank/DDBJ whole genome shotgun (WGS) entry which is preliminary data.</text>
</comment>
<evidence type="ECO:0000256" key="7">
    <source>
        <dbReference type="ARBA" id="ARBA00023237"/>
    </source>
</evidence>
<dbReference type="RefSeq" id="WP_194215089.1">
    <property type="nucleotide sequence ID" value="NZ_CP061205.1"/>
</dbReference>
<organism evidence="13 14">
    <name type="scientific">Kordiimonas pumila</name>
    <dbReference type="NCBI Taxonomy" id="2161677"/>
    <lineage>
        <taxon>Bacteria</taxon>
        <taxon>Pseudomonadati</taxon>
        <taxon>Pseudomonadota</taxon>
        <taxon>Alphaproteobacteria</taxon>
        <taxon>Kordiimonadales</taxon>
        <taxon>Kordiimonadaceae</taxon>
        <taxon>Kordiimonas</taxon>
    </lineage>
</organism>
<keyword evidence="13" id="KW-0675">Receptor</keyword>
<dbReference type="Gene3D" id="2.40.170.20">
    <property type="entry name" value="TonB-dependent receptor, beta-barrel domain"/>
    <property type="match status" value="1"/>
</dbReference>
<proteinExistence type="inferred from homology"/>
<dbReference type="PROSITE" id="PS52016">
    <property type="entry name" value="TONB_DEPENDENT_REC_3"/>
    <property type="match status" value="1"/>
</dbReference>
<dbReference type="CDD" id="cd01347">
    <property type="entry name" value="ligand_gated_channel"/>
    <property type="match status" value="1"/>
</dbReference>
<evidence type="ECO:0000256" key="2">
    <source>
        <dbReference type="ARBA" id="ARBA00022448"/>
    </source>
</evidence>
<evidence type="ECO:0000256" key="1">
    <source>
        <dbReference type="ARBA" id="ARBA00004571"/>
    </source>
</evidence>
<keyword evidence="2 8" id="KW-0813">Transport</keyword>
<dbReference type="PANTHER" id="PTHR47234:SF2">
    <property type="entry name" value="TONB-DEPENDENT RECEPTOR"/>
    <property type="match status" value="1"/>
</dbReference>
<dbReference type="Gene3D" id="2.170.130.10">
    <property type="entry name" value="TonB-dependent receptor, plug domain"/>
    <property type="match status" value="1"/>
</dbReference>
<evidence type="ECO:0000256" key="4">
    <source>
        <dbReference type="ARBA" id="ARBA00022692"/>
    </source>
</evidence>
<keyword evidence="5 9" id="KW-0798">TonB box</keyword>
<feature type="domain" description="TonB-dependent receptor-like beta-barrel" evidence="11">
    <location>
        <begin position="374"/>
        <end position="880"/>
    </location>
</feature>
<sequence length="918" mass="98092">MSVSIIKKYSLLSAVSMAALTGAAAVQAQDTSDDMMVFEEIVVSTTRLKASGFESPTPVTMVGSEDMAARGTTNLADIINELPSFTGTTTPTSTILNSRGNATNALDLRGLGGNRNLILVNGRRHVPTDEFGVVDTNVIPTLAVQRIEVVTGGGSAAWGSDAISGVVNVIYDKTLEGLKVEAQYGISDEGDNENYRVSMAFGSDVADGRGHILIAADYNDSKGVPLATARDWAQRHPGIITNSLDTGPNDGIPSRIIADDVSLFIASPNGVTLPGGPLGNLEFLPDGSVVDRELGNIGGNLMAGGSGSYLADSAALAIPLERKNVLAALDYKITEDINFYFEGTASQSNSEGALVDSFSFGIPISSGNPFLPDSVQTIMDDTGTDSLTLFRTNGEFGPITSVSQTNNYRFVTGLNGELESGWAWDVYYQYGRTNFSNRQINNLIPGNMALASDAVVDPATGDTVCAAALSGLDPNCVPINLFGSGSPSAEAIEYVTGTSISDTALKQQVVAASISGDLFEGWAGPVSTAFGVEYRKESLNREVDDLSEQAQFLITNAQPLSGSFNVKEVFGEVLIPLLDEAATGQSLNFNGAVRYTDYSTSGSVVTWKAGLTYDPLDELRFRGTISRDIRAPAIGEVFLKTLLLFGNVNNPFTGNTDFVQELNTGNTDLQEERSLTKTVGMVYSPSWLDNFQASVDWYDIDISDAIAQVSSQSIVDECFEGNDLFCDLVTLAPDNTVVDITNKLLNLGTYRVKGLDFEAQYRAGLDNGASLGFKVLGSYVYSKKIAADGTNEVNYAGEVGQGSVFGLPKLKMRGSVSYDTDTFGLFTQVRYVGSGKYNVQWGPEQLADDQNNIGAEIYVDLSGRYKLNEGMELYAGINNLFDNDPPVIPLDFIGPTATNAIHYDVIGRSFYFGVRAKF</sequence>
<dbReference type="PANTHER" id="PTHR47234">
    <property type="match status" value="1"/>
</dbReference>
<comment type="subcellular location">
    <subcellularLocation>
        <location evidence="1 8">Cell outer membrane</location>
        <topology evidence="1 8">Multi-pass membrane protein</topology>
    </subcellularLocation>
</comment>
<dbReference type="InterPro" id="IPR000531">
    <property type="entry name" value="Beta-barrel_TonB"/>
</dbReference>
<dbReference type="Pfam" id="PF00593">
    <property type="entry name" value="TonB_dep_Rec_b-barrel"/>
    <property type="match status" value="1"/>
</dbReference>
<dbReference type="Pfam" id="PF07715">
    <property type="entry name" value="Plug"/>
    <property type="match status" value="1"/>
</dbReference>
<dbReference type="InterPro" id="IPR036942">
    <property type="entry name" value="Beta-barrel_TonB_sf"/>
</dbReference>
<evidence type="ECO:0000313" key="13">
    <source>
        <dbReference type="EMBL" id="MFC3051613.1"/>
    </source>
</evidence>
<evidence type="ECO:0000256" key="8">
    <source>
        <dbReference type="PROSITE-ProRule" id="PRU01360"/>
    </source>
</evidence>
<keyword evidence="6 8" id="KW-0472">Membrane</keyword>
<name>A0ABV7D3M5_9PROT</name>
<evidence type="ECO:0000256" key="10">
    <source>
        <dbReference type="SAM" id="SignalP"/>
    </source>
</evidence>
<feature type="domain" description="TonB-dependent receptor plug" evidence="12">
    <location>
        <begin position="54"/>
        <end position="166"/>
    </location>
</feature>
<comment type="similarity">
    <text evidence="8 9">Belongs to the TonB-dependent receptor family.</text>
</comment>
<evidence type="ECO:0000259" key="12">
    <source>
        <dbReference type="Pfam" id="PF07715"/>
    </source>
</evidence>
<feature type="signal peptide" evidence="10">
    <location>
        <begin position="1"/>
        <end position="28"/>
    </location>
</feature>
<keyword evidence="10" id="KW-0732">Signal</keyword>
<gene>
    <name evidence="13" type="ORF">ACFOKA_06845</name>
</gene>
<dbReference type="InterPro" id="IPR012910">
    <property type="entry name" value="Plug_dom"/>
</dbReference>
<accession>A0ABV7D3M5</accession>
<keyword evidence="4 8" id="KW-0812">Transmembrane</keyword>
<evidence type="ECO:0000259" key="11">
    <source>
        <dbReference type="Pfam" id="PF00593"/>
    </source>
</evidence>
<dbReference type="Proteomes" id="UP001595444">
    <property type="component" value="Unassembled WGS sequence"/>
</dbReference>
<evidence type="ECO:0000256" key="5">
    <source>
        <dbReference type="ARBA" id="ARBA00023077"/>
    </source>
</evidence>
<keyword evidence="14" id="KW-1185">Reference proteome</keyword>
<dbReference type="EMBL" id="JBHRSL010000004">
    <property type="protein sequence ID" value="MFC3051613.1"/>
    <property type="molecule type" value="Genomic_DNA"/>
</dbReference>
<protein>
    <submittedName>
        <fullName evidence="13">TonB-dependent receptor</fullName>
    </submittedName>
</protein>
<evidence type="ECO:0000256" key="6">
    <source>
        <dbReference type="ARBA" id="ARBA00023136"/>
    </source>
</evidence>
<dbReference type="SUPFAM" id="SSF56935">
    <property type="entry name" value="Porins"/>
    <property type="match status" value="1"/>
</dbReference>
<dbReference type="InterPro" id="IPR037066">
    <property type="entry name" value="Plug_dom_sf"/>
</dbReference>
<keyword evidence="7 8" id="KW-0998">Cell outer membrane</keyword>
<keyword evidence="3 8" id="KW-1134">Transmembrane beta strand</keyword>
<evidence type="ECO:0000313" key="14">
    <source>
        <dbReference type="Proteomes" id="UP001595444"/>
    </source>
</evidence>
<evidence type="ECO:0000256" key="9">
    <source>
        <dbReference type="RuleBase" id="RU003357"/>
    </source>
</evidence>